<dbReference type="SUPFAM" id="SSF54862">
    <property type="entry name" value="4Fe-4S ferredoxins"/>
    <property type="match status" value="1"/>
</dbReference>
<dbReference type="GO" id="GO:0016491">
    <property type="term" value="F:oxidoreductase activity"/>
    <property type="evidence" value="ECO:0007669"/>
    <property type="project" value="UniProtKB-KW"/>
</dbReference>
<evidence type="ECO:0000256" key="1">
    <source>
        <dbReference type="ARBA" id="ARBA00022448"/>
    </source>
</evidence>
<dbReference type="CDD" id="cd16373">
    <property type="entry name" value="DMSOR_beta_like"/>
    <property type="match status" value="1"/>
</dbReference>
<dbReference type="GO" id="GO:0051539">
    <property type="term" value="F:4 iron, 4 sulfur cluster binding"/>
    <property type="evidence" value="ECO:0007669"/>
    <property type="project" value="UniProtKB-KW"/>
</dbReference>
<feature type="domain" description="4Fe-4S ferredoxin-type" evidence="9">
    <location>
        <begin position="171"/>
        <end position="202"/>
    </location>
</feature>
<dbReference type="RefSeq" id="WP_039650348.1">
    <property type="nucleotide sequence ID" value="NZ_CP007770.1"/>
</dbReference>
<gene>
    <name evidence="10" type="primary">napG</name>
    <name evidence="10" type="ORF">CINS_0981</name>
</gene>
<dbReference type="GO" id="GO:0046872">
    <property type="term" value="F:metal ion binding"/>
    <property type="evidence" value="ECO:0007669"/>
    <property type="project" value="UniProtKB-KW"/>
</dbReference>
<keyword evidence="5" id="KW-0249">Electron transport</keyword>
<dbReference type="PANTHER" id="PTHR42859:SF10">
    <property type="entry name" value="DIMETHYLSULFOXIDE REDUCTASE CHAIN B"/>
    <property type="match status" value="1"/>
</dbReference>
<reference evidence="10 11" key="1">
    <citation type="journal article" date="2014" name="Genome Biol. Evol.">
        <title>Comparative Genomics of the Campylobacter lari Group.</title>
        <authorList>
            <person name="Miller W.G."/>
            <person name="Yee E."/>
            <person name="Chapman M.H."/>
            <person name="Smith T.P."/>
            <person name="Bono J.L."/>
            <person name="Huynh S."/>
            <person name="Parker C.T."/>
            <person name="Vandamme P."/>
            <person name="Luong K."/>
            <person name="Korlach J."/>
        </authorList>
    </citation>
    <scope>NUCLEOTIDE SEQUENCE [LARGE SCALE GENOMIC DNA]</scope>
    <source>
        <strain evidence="10 11">NCTC 12927</strain>
    </source>
</reference>
<dbReference type="GeneID" id="74431772"/>
<protein>
    <submittedName>
        <fullName evidence="10">Menaquinol dehydrogenase NapGH, periplasmic component NapG</fullName>
        <ecNumber evidence="10">1.7.99.4</ecNumber>
    </submittedName>
</protein>
<dbReference type="PROSITE" id="PS00198">
    <property type="entry name" value="4FE4S_FER_1"/>
    <property type="match status" value="1"/>
</dbReference>
<keyword evidence="8" id="KW-0732">Signal</keyword>
<evidence type="ECO:0000259" key="9">
    <source>
        <dbReference type="PROSITE" id="PS51379"/>
    </source>
</evidence>
<dbReference type="PROSITE" id="PS51379">
    <property type="entry name" value="4FE4S_FER_2"/>
    <property type="match status" value="2"/>
</dbReference>
<feature type="domain" description="4Fe-4S ferredoxin-type" evidence="9">
    <location>
        <begin position="42"/>
        <end position="72"/>
    </location>
</feature>
<evidence type="ECO:0000256" key="8">
    <source>
        <dbReference type="SAM" id="SignalP"/>
    </source>
</evidence>
<dbReference type="KEGG" id="cis:CINS_0981"/>
<feature type="chain" id="PRO_5002037463" evidence="8">
    <location>
        <begin position="25"/>
        <end position="249"/>
    </location>
</feature>
<evidence type="ECO:0000256" key="5">
    <source>
        <dbReference type="ARBA" id="ARBA00022982"/>
    </source>
</evidence>
<evidence type="ECO:0000256" key="2">
    <source>
        <dbReference type="ARBA" id="ARBA00022485"/>
    </source>
</evidence>
<dbReference type="HOGENOM" id="CLU_077329_0_0_7"/>
<keyword evidence="3" id="KW-0479">Metal-binding</keyword>
<keyword evidence="2" id="KW-0004">4Fe-4S</keyword>
<dbReference type="STRING" id="1031564.CINS_0981"/>
<proteinExistence type="predicted"/>
<evidence type="ECO:0000256" key="7">
    <source>
        <dbReference type="ARBA" id="ARBA00023014"/>
    </source>
</evidence>
<dbReference type="AlphaFoldDB" id="A0A0A8H4X7"/>
<dbReference type="Gene3D" id="3.30.70.20">
    <property type="match status" value="2"/>
</dbReference>
<evidence type="ECO:0000313" key="11">
    <source>
        <dbReference type="Proteomes" id="UP000031163"/>
    </source>
</evidence>
<dbReference type="NCBIfam" id="NF007012">
    <property type="entry name" value="PRK09476.1"/>
    <property type="match status" value="1"/>
</dbReference>
<sequence>MNNRREFLAFAFKLLCISSGSAFLANLAFSSNQEYFLRPPGADNEREFLSKCIRCGLCVKACPYDILDLATLQDSPQNGTPFFVARKDPCRLCEDIPCIRDCPTDALDHKYLEQKDGIYKTKMGIAIIDSASCVAYWGIQCDACYRACPLIDKALKLELKRNERTAKHAFLLPVVDHEVCVGCGLCEKACITQEAAIKVLPRNFVLGRAGDNYIKGWDEKDEKRLQDVDTKKKFNNNKAKNYLNDGELL</sequence>
<keyword evidence="7" id="KW-0411">Iron-sulfur</keyword>
<evidence type="ECO:0000256" key="6">
    <source>
        <dbReference type="ARBA" id="ARBA00023004"/>
    </source>
</evidence>
<name>A0A0A8H4X7_9BACT</name>
<feature type="signal peptide" evidence="8">
    <location>
        <begin position="1"/>
        <end position="24"/>
    </location>
</feature>
<keyword evidence="1" id="KW-0813">Transport</keyword>
<dbReference type="Proteomes" id="UP000031163">
    <property type="component" value="Chromosome"/>
</dbReference>
<dbReference type="PANTHER" id="PTHR42859">
    <property type="entry name" value="OXIDOREDUCTASE"/>
    <property type="match status" value="1"/>
</dbReference>
<evidence type="ECO:0000313" key="10">
    <source>
        <dbReference type="EMBL" id="AJC87944.1"/>
    </source>
</evidence>
<dbReference type="EMBL" id="CP007770">
    <property type="protein sequence ID" value="AJC87944.1"/>
    <property type="molecule type" value="Genomic_DNA"/>
</dbReference>
<dbReference type="Pfam" id="PF12838">
    <property type="entry name" value="Fer4_7"/>
    <property type="match status" value="2"/>
</dbReference>
<organism evidence="10 11">
    <name type="scientific">Campylobacter insulaenigrae NCTC 12927</name>
    <dbReference type="NCBI Taxonomy" id="1031564"/>
    <lineage>
        <taxon>Bacteria</taxon>
        <taxon>Pseudomonadati</taxon>
        <taxon>Campylobacterota</taxon>
        <taxon>Epsilonproteobacteria</taxon>
        <taxon>Campylobacterales</taxon>
        <taxon>Campylobacteraceae</taxon>
        <taxon>Campylobacter</taxon>
    </lineage>
</organism>
<accession>A0A0A8H4X7</accession>
<dbReference type="InterPro" id="IPR004494">
    <property type="entry name" value="MauM_NapG"/>
</dbReference>
<evidence type="ECO:0000256" key="4">
    <source>
        <dbReference type="ARBA" id="ARBA00022737"/>
    </source>
</evidence>
<keyword evidence="6" id="KW-0408">Iron</keyword>
<dbReference type="InterPro" id="IPR017900">
    <property type="entry name" value="4Fe4S_Fe_S_CS"/>
</dbReference>
<dbReference type="InterPro" id="IPR017896">
    <property type="entry name" value="4Fe4S_Fe-S-bd"/>
</dbReference>
<dbReference type="InterPro" id="IPR050294">
    <property type="entry name" value="RnfB_subfamily"/>
</dbReference>
<evidence type="ECO:0000256" key="3">
    <source>
        <dbReference type="ARBA" id="ARBA00022723"/>
    </source>
</evidence>
<keyword evidence="4" id="KW-0677">Repeat</keyword>
<dbReference type="NCBIfam" id="TIGR00397">
    <property type="entry name" value="mauM_napG"/>
    <property type="match status" value="1"/>
</dbReference>
<dbReference type="EC" id="1.7.99.4" evidence="10"/>
<keyword evidence="10" id="KW-0560">Oxidoreductase</keyword>